<dbReference type="Proteomes" id="UP000887563">
    <property type="component" value="Unplaced"/>
</dbReference>
<dbReference type="AlphaFoldDB" id="A0A914LFE6"/>
<dbReference type="GO" id="GO:0038202">
    <property type="term" value="P:TORC1 signaling"/>
    <property type="evidence" value="ECO:0007669"/>
    <property type="project" value="TreeGrafter"/>
</dbReference>
<sequence length="222" mass="25036">MPTRTDTVVQNTCSSQYSPLGILLLSKDEAAEHVLFMYPFNPDLNFEDDENTKDECIGLECWKEKDDLLSEQQKSVDNEELETRTSGLPVKMLATLLQTNTGNKEGEPFEIKVNNIRFAGVPWCVDACEGVCLAVVFILSSSCGCHIVEAFQRLSKKIAVAISAEQQRCNYLSEQICPFSFLCGWRQPAISLYFRFSLTTHFKSPMFVPDNTKYTGFSFCFG</sequence>
<dbReference type="GO" id="GO:1990130">
    <property type="term" value="C:GATOR1 complex"/>
    <property type="evidence" value="ECO:0007669"/>
    <property type="project" value="TreeGrafter"/>
</dbReference>
<dbReference type="PANTHER" id="PTHR13153">
    <property type="entry name" value="CGTHBA PROTEIN -14 GENE PROTEIN"/>
    <property type="match status" value="1"/>
</dbReference>
<evidence type="ECO:0000313" key="2">
    <source>
        <dbReference type="WBParaSite" id="Minc3s00469g12871"/>
    </source>
</evidence>
<proteinExistence type="predicted"/>
<accession>A0A914LFE6</accession>
<name>A0A914LFE6_MELIC</name>
<evidence type="ECO:0000313" key="1">
    <source>
        <dbReference type="Proteomes" id="UP000887563"/>
    </source>
</evidence>
<reference evidence="2" key="1">
    <citation type="submission" date="2022-11" db="UniProtKB">
        <authorList>
            <consortium name="WormBaseParasite"/>
        </authorList>
    </citation>
    <scope>IDENTIFICATION</scope>
</reference>
<dbReference type="GO" id="GO:0034198">
    <property type="term" value="P:cellular response to amino acid starvation"/>
    <property type="evidence" value="ECO:0007669"/>
    <property type="project" value="TreeGrafter"/>
</dbReference>
<dbReference type="GO" id="GO:0010508">
    <property type="term" value="P:positive regulation of autophagy"/>
    <property type="evidence" value="ECO:0007669"/>
    <property type="project" value="TreeGrafter"/>
</dbReference>
<dbReference type="WBParaSite" id="Minc3s00469g12871">
    <property type="protein sequence ID" value="Minc3s00469g12871"/>
    <property type="gene ID" value="Minc3s00469g12871"/>
</dbReference>
<dbReference type="InterPro" id="IPR005365">
    <property type="entry name" value="Npr3"/>
</dbReference>
<dbReference type="PANTHER" id="PTHR13153:SF5">
    <property type="entry name" value="GATOR COMPLEX PROTEIN NPRL3"/>
    <property type="match status" value="1"/>
</dbReference>
<keyword evidence="1" id="KW-1185">Reference proteome</keyword>
<protein>
    <submittedName>
        <fullName evidence="2">Uncharacterized protein</fullName>
    </submittedName>
</protein>
<organism evidence="1 2">
    <name type="scientific">Meloidogyne incognita</name>
    <name type="common">Southern root-knot nematode worm</name>
    <name type="synonym">Oxyuris incognita</name>
    <dbReference type="NCBI Taxonomy" id="6306"/>
    <lineage>
        <taxon>Eukaryota</taxon>
        <taxon>Metazoa</taxon>
        <taxon>Ecdysozoa</taxon>
        <taxon>Nematoda</taxon>
        <taxon>Chromadorea</taxon>
        <taxon>Rhabditida</taxon>
        <taxon>Tylenchina</taxon>
        <taxon>Tylenchomorpha</taxon>
        <taxon>Tylenchoidea</taxon>
        <taxon>Meloidogynidae</taxon>
        <taxon>Meloidogyninae</taxon>
        <taxon>Meloidogyne</taxon>
        <taxon>Meloidogyne incognita group</taxon>
    </lineage>
</organism>
<dbReference type="GO" id="GO:1904262">
    <property type="term" value="P:negative regulation of TORC1 signaling"/>
    <property type="evidence" value="ECO:0007669"/>
    <property type="project" value="TreeGrafter"/>
</dbReference>